<keyword evidence="3" id="KW-1185">Reference proteome</keyword>
<organism evidence="2 3">
    <name type="scientific">Rhodanobacter lycopersici</name>
    <dbReference type="NCBI Taxonomy" id="3162487"/>
    <lineage>
        <taxon>Bacteria</taxon>
        <taxon>Pseudomonadati</taxon>
        <taxon>Pseudomonadota</taxon>
        <taxon>Gammaproteobacteria</taxon>
        <taxon>Lysobacterales</taxon>
        <taxon>Rhodanobacteraceae</taxon>
        <taxon>Rhodanobacter</taxon>
    </lineage>
</organism>
<evidence type="ECO:0008006" key="4">
    <source>
        <dbReference type="Google" id="ProtNLM"/>
    </source>
</evidence>
<gene>
    <name evidence="2" type="ORF">ABQJ54_15905</name>
</gene>
<evidence type="ECO:0000256" key="1">
    <source>
        <dbReference type="SAM" id="MobiDB-lite"/>
    </source>
</evidence>
<name>A0ABV3QHC0_9GAMM</name>
<comment type="caution">
    <text evidence="2">The sequence shown here is derived from an EMBL/GenBank/DDBJ whole genome shotgun (WGS) entry which is preliminary data.</text>
</comment>
<feature type="compositionally biased region" description="Basic and acidic residues" evidence="1">
    <location>
        <begin position="9"/>
        <end position="18"/>
    </location>
</feature>
<reference evidence="2 3" key="1">
    <citation type="submission" date="2024-06" db="EMBL/GenBank/DDBJ databases">
        <authorList>
            <person name="Woo H."/>
        </authorList>
    </citation>
    <scope>NUCLEOTIDE SEQUENCE [LARGE SCALE GENOMIC DNA]</scope>
    <source>
        <strain evidence="2 3">Si-c</strain>
    </source>
</reference>
<feature type="compositionally biased region" description="Basic and acidic residues" evidence="1">
    <location>
        <begin position="29"/>
        <end position="42"/>
    </location>
</feature>
<dbReference type="RefSeq" id="WP_367855291.1">
    <property type="nucleotide sequence ID" value="NZ_JBFOHK010000004.1"/>
</dbReference>
<evidence type="ECO:0000313" key="3">
    <source>
        <dbReference type="Proteomes" id="UP001556220"/>
    </source>
</evidence>
<evidence type="ECO:0000313" key="2">
    <source>
        <dbReference type="EMBL" id="MEW9573241.1"/>
    </source>
</evidence>
<dbReference type="EMBL" id="JBFOHK010000004">
    <property type="protein sequence ID" value="MEW9573241.1"/>
    <property type="molecule type" value="Genomic_DNA"/>
</dbReference>
<dbReference type="Proteomes" id="UP001556220">
    <property type="component" value="Unassembled WGS sequence"/>
</dbReference>
<accession>A0ABV3QHC0</accession>
<feature type="region of interest" description="Disordered" evidence="1">
    <location>
        <begin position="1"/>
        <end position="55"/>
    </location>
</feature>
<sequence>MTESGQQQDDFRHGDDRHTRRNAVTGQPTEKRPREQAGEAHGRQFPAVENGHRKA</sequence>
<protein>
    <recommendedName>
        <fullName evidence="4">Stress-induced protein</fullName>
    </recommendedName>
</protein>
<proteinExistence type="predicted"/>